<organism evidence="1 2">
    <name type="scientific">Candidatus Geothrix skivensis</name>
    <dbReference type="NCBI Taxonomy" id="2954439"/>
    <lineage>
        <taxon>Bacteria</taxon>
        <taxon>Pseudomonadati</taxon>
        <taxon>Acidobacteriota</taxon>
        <taxon>Holophagae</taxon>
        <taxon>Holophagales</taxon>
        <taxon>Holophagaceae</taxon>
        <taxon>Geothrix</taxon>
    </lineage>
</organism>
<evidence type="ECO:0000313" key="2">
    <source>
        <dbReference type="Proteomes" id="UP000886657"/>
    </source>
</evidence>
<dbReference type="EMBL" id="JADKIO010000005">
    <property type="protein sequence ID" value="MBK9796003.1"/>
    <property type="molecule type" value="Genomic_DNA"/>
</dbReference>
<protein>
    <submittedName>
        <fullName evidence="1">Uncharacterized protein</fullName>
    </submittedName>
</protein>
<accession>A0A9D7SGX1</accession>
<gene>
    <name evidence="1" type="ORF">IPP58_05820</name>
</gene>
<name>A0A9D7SGX1_9BACT</name>
<proteinExistence type="predicted"/>
<reference evidence="1" key="1">
    <citation type="submission" date="2020-10" db="EMBL/GenBank/DDBJ databases">
        <title>Connecting structure to function with the recovery of over 1000 high-quality activated sludge metagenome-assembled genomes encoding full-length rRNA genes using long-read sequencing.</title>
        <authorList>
            <person name="Singleton C.M."/>
            <person name="Petriglieri F."/>
            <person name="Kristensen J.M."/>
            <person name="Kirkegaard R.H."/>
            <person name="Michaelsen T.Y."/>
            <person name="Andersen M.H."/>
            <person name="Karst S.M."/>
            <person name="Dueholm M.S."/>
            <person name="Nielsen P.H."/>
            <person name="Albertsen M."/>
        </authorList>
    </citation>
    <scope>NUCLEOTIDE SEQUENCE</scope>
    <source>
        <strain evidence="1">Skiv_18-Q3-R9-52_MAXAC.067</strain>
    </source>
</reference>
<comment type="caution">
    <text evidence="1">The sequence shown here is derived from an EMBL/GenBank/DDBJ whole genome shotgun (WGS) entry which is preliminary data.</text>
</comment>
<evidence type="ECO:0000313" key="1">
    <source>
        <dbReference type="EMBL" id="MBK9796003.1"/>
    </source>
</evidence>
<sequence length="114" mass="13383">MKRPVFSFETELLTDAPFEHIAGRLQGMDSPAGFRCLVPLRTWQPVEWHPEEIRLCWNRQVAGSLELGFLCIRPHEKGAHLRLEGRMKGWSAFLLFGLLRWRTDRLLDRLVEEL</sequence>
<dbReference type="Proteomes" id="UP000886657">
    <property type="component" value="Unassembled WGS sequence"/>
</dbReference>
<dbReference type="AlphaFoldDB" id="A0A9D7SGX1"/>